<dbReference type="SUPFAM" id="SSF63829">
    <property type="entry name" value="Calcium-dependent phosphotriesterase"/>
    <property type="match status" value="1"/>
</dbReference>
<dbReference type="PROSITE" id="PS51257">
    <property type="entry name" value="PROKAR_LIPOPROTEIN"/>
    <property type="match status" value="1"/>
</dbReference>
<dbReference type="InterPro" id="IPR015943">
    <property type="entry name" value="WD40/YVTN_repeat-like_dom_sf"/>
</dbReference>
<reference evidence="3 4" key="1">
    <citation type="submission" date="2020-08" db="EMBL/GenBank/DDBJ databases">
        <title>Sequencing the genomes of 1000 actinobacteria strains.</title>
        <authorList>
            <person name="Klenk H.-P."/>
        </authorList>
    </citation>
    <scope>NUCLEOTIDE SEQUENCE [LARGE SCALE GENOMIC DNA]</scope>
    <source>
        <strain evidence="3 4">DSM 45362</strain>
    </source>
</reference>
<dbReference type="Gene3D" id="2.130.10.10">
    <property type="entry name" value="YVTN repeat-like/Quinoprotein amine dehydrogenase"/>
    <property type="match status" value="1"/>
</dbReference>
<evidence type="ECO:0000256" key="2">
    <source>
        <dbReference type="SAM" id="SignalP"/>
    </source>
</evidence>
<name>A0A841BIE7_9ACTN</name>
<feature type="signal peptide" evidence="2">
    <location>
        <begin position="1"/>
        <end position="26"/>
    </location>
</feature>
<evidence type="ECO:0000313" key="4">
    <source>
        <dbReference type="Proteomes" id="UP000587527"/>
    </source>
</evidence>
<proteinExistence type="predicted"/>
<dbReference type="Proteomes" id="UP000587527">
    <property type="component" value="Unassembled WGS sequence"/>
</dbReference>
<gene>
    <name evidence="3" type="ORF">F4553_000477</name>
</gene>
<comment type="caution">
    <text evidence="3">The sequence shown here is derived from an EMBL/GenBank/DDBJ whole genome shotgun (WGS) entry which is preliminary data.</text>
</comment>
<protein>
    <submittedName>
        <fullName evidence="3">Uncharacterized protein</fullName>
    </submittedName>
</protein>
<keyword evidence="4" id="KW-1185">Reference proteome</keyword>
<dbReference type="EMBL" id="JACHMN010000001">
    <property type="protein sequence ID" value="MBB5867098.1"/>
    <property type="molecule type" value="Genomic_DNA"/>
</dbReference>
<dbReference type="AlphaFoldDB" id="A0A841BIE7"/>
<evidence type="ECO:0000256" key="1">
    <source>
        <dbReference type="SAM" id="MobiDB-lite"/>
    </source>
</evidence>
<feature type="chain" id="PRO_5032749490" evidence="2">
    <location>
        <begin position="27"/>
        <end position="365"/>
    </location>
</feature>
<dbReference type="RefSeq" id="WP_184831439.1">
    <property type="nucleotide sequence ID" value="NZ_JACHMN010000001.1"/>
</dbReference>
<accession>A0A841BIE7</accession>
<sequence length="365" mass="38811">MRIGRAACAVLLIAPLALTACAQATAEPDQAGPGYPPVCLTGLPAEPDGPVLAGQGVGAGVLVYRSAGEPGRDAWLLTENGRFVKLPPVPVPPPPATPDPQSSLLPGATAEPQKPLDPMFGVHLSPDGRWLSRPSVAFGSTLRDLTGETVVRLPGVFDPGQWSSNSRWLTTRPLSPGGSSAYERHEVATGEKIEVRLPDRNGEAWQVIGVRDDGTLVMTRMWDGENRDPDPRHESYSIVDPVTGAEVHRTTIDFGDDSTGPFGLVVDSTMFSGSNTGTGAVTAWDLRTGRQLWRHSYQAESPLDYQFWGMGGVSGSSVTVIRNHSMGSPSFADEIEVHRLRRTDGAASLACLLPPNAELVLPGGR</sequence>
<feature type="compositionally biased region" description="Pro residues" evidence="1">
    <location>
        <begin position="88"/>
        <end position="98"/>
    </location>
</feature>
<keyword evidence="2" id="KW-0732">Signal</keyword>
<organism evidence="3 4">
    <name type="scientific">Allocatelliglobosispora scoriae</name>
    <dbReference type="NCBI Taxonomy" id="643052"/>
    <lineage>
        <taxon>Bacteria</taxon>
        <taxon>Bacillati</taxon>
        <taxon>Actinomycetota</taxon>
        <taxon>Actinomycetes</taxon>
        <taxon>Micromonosporales</taxon>
        <taxon>Micromonosporaceae</taxon>
        <taxon>Allocatelliglobosispora</taxon>
    </lineage>
</organism>
<evidence type="ECO:0000313" key="3">
    <source>
        <dbReference type="EMBL" id="MBB5867098.1"/>
    </source>
</evidence>
<feature type="region of interest" description="Disordered" evidence="1">
    <location>
        <begin position="88"/>
        <end position="112"/>
    </location>
</feature>